<protein>
    <submittedName>
        <fullName evidence="1">Uncharacterized protein</fullName>
    </submittedName>
</protein>
<reference evidence="1" key="1">
    <citation type="submission" date="2021-03" db="EMBL/GenBank/DDBJ databases">
        <title>Draft genome sequence of rust myrtle Austropuccinia psidii MF-1, a brazilian biotype.</title>
        <authorList>
            <person name="Quecine M.C."/>
            <person name="Pachon D.M.R."/>
            <person name="Bonatelli M.L."/>
            <person name="Correr F.H."/>
            <person name="Franceschini L.M."/>
            <person name="Leite T.F."/>
            <person name="Margarido G.R.A."/>
            <person name="Almeida C.A."/>
            <person name="Ferrarezi J.A."/>
            <person name="Labate C.A."/>
        </authorList>
    </citation>
    <scope>NUCLEOTIDE SEQUENCE</scope>
    <source>
        <strain evidence="1">MF-1</strain>
    </source>
</reference>
<evidence type="ECO:0000313" key="2">
    <source>
        <dbReference type="Proteomes" id="UP000765509"/>
    </source>
</evidence>
<organism evidence="1 2">
    <name type="scientific">Austropuccinia psidii MF-1</name>
    <dbReference type="NCBI Taxonomy" id="1389203"/>
    <lineage>
        <taxon>Eukaryota</taxon>
        <taxon>Fungi</taxon>
        <taxon>Dikarya</taxon>
        <taxon>Basidiomycota</taxon>
        <taxon>Pucciniomycotina</taxon>
        <taxon>Pucciniomycetes</taxon>
        <taxon>Pucciniales</taxon>
        <taxon>Sphaerophragmiaceae</taxon>
        <taxon>Austropuccinia</taxon>
    </lineage>
</organism>
<sequence>MKVFRLKKLRISACVAIPRSLSKFLDDMEEGPELTSTLFRSRASGSPKIFLITKESSLFSFFLDELEIGVTQSTNCFIVFYQAVDYQSLSIATHSAARASGIYSNIPDHWTFFCCFAEGSPGSTLLAPKSVDRLPRASSGSTTPTSEALTRSSCDAADLALEFKTSSSVDSRKPRRLVHVPPSLRKRAMLQTSSSGLVLWAQGWRSPDASVEVDLPMLKMIVFNPSTTSCTRI</sequence>
<accession>A0A9Q3CW52</accession>
<name>A0A9Q3CW52_9BASI</name>
<proteinExistence type="predicted"/>
<dbReference type="EMBL" id="AVOT02010693">
    <property type="protein sequence ID" value="MBW0490650.1"/>
    <property type="molecule type" value="Genomic_DNA"/>
</dbReference>
<evidence type="ECO:0000313" key="1">
    <source>
        <dbReference type="EMBL" id="MBW0490650.1"/>
    </source>
</evidence>
<keyword evidence="2" id="KW-1185">Reference proteome</keyword>
<gene>
    <name evidence="1" type="ORF">O181_030365</name>
</gene>
<comment type="caution">
    <text evidence="1">The sequence shown here is derived from an EMBL/GenBank/DDBJ whole genome shotgun (WGS) entry which is preliminary data.</text>
</comment>
<dbReference type="Proteomes" id="UP000765509">
    <property type="component" value="Unassembled WGS sequence"/>
</dbReference>
<dbReference type="AlphaFoldDB" id="A0A9Q3CW52"/>